<dbReference type="EMBL" id="ML986719">
    <property type="protein sequence ID" value="KAF2259105.1"/>
    <property type="molecule type" value="Genomic_DNA"/>
</dbReference>
<sequence>MSSNNTDTPNTRLLSNQERHYILWDHFFSSYEWLEAAESELGLNPVLIGTELSALFSMKSSTDINNSKPTYVALLSGDNSGDVVYLRDLFMNSLRPHKYVEGATEITFDSGIILNVADILFSPEMVPANTQKLLLNGDTLHSTYSFWKSADFELKVLEPPFISLTKSRISDEWFLVAQLVSQKSSQTLERWFEDSEEVQSLGREGR</sequence>
<dbReference type="AlphaFoldDB" id="A0A9P4K2V0"/>
<gene>
    <name evidence="1" type="ORF">CC78DRAFT_586262</name>
</gene>
<evidence type="ECO:0000313" key="2">
    <source>
        <dbReference type="Proteomes" id="UP000800093"/>
    </source>
</evidence>
<organism evidence="1 2">
    <name type="scientific">Lojkania enalia</name>
    <dbReference type="NCBI Taxonomy" id="147567"/>
    <lineage>
        <taxon>Eukaryota</taxon>
        <taxon>Fungi</taxon>
        <taxon>Dikarya</taxon>
        <taxon>Ascomycota</taxon>
        <taxon>Pezizomycotina</taxon>
        <taxon>Dothideomycetes</taxon>
        <taxon>Pleosporomycetidae</taxon>
        <taxon>Pleosporales</taxon>
        <taxon>Pleosporales incertae sedis</taxon>
        <taxon>Lojkania</taxon>
    </lineage>
</organism>
<dbReference type="OrthoDB" id="3757973at2759"/>
<name>A0A9P4K2V0_9PLEO</name>
<accession>A0A9P4K2V0</accession>
<evidence type="ECO:0000313" key="1">
    <source>
        <dbReference type="EMBL" id="KAF2259105.1"/>
    </source>
</evidence>
<dbReference type="Proteomes" id="UP000800093">
    <property type="component" value="Unassembled WGS sequence"/>
</dbReference>
<protein>
    <submittedName>
        <fullName evidence="1">Uncharacterized protein</fullName>
    </submittedName>
</protein>
<keyword evidence="2" id="KW-1185">Reference proteome</keyword>
<reference evidence="2" key="1">
    <citation type="journal article" date="2020" name="Stud. Mycol.">
        <title>101 Dothideomycetes genomes: A test case for predicting lifestyles and emergence of pathogens.</title>
        <authorList>
            <person name="Haridas S."/>
            <person name="Albert R."/>
            <person name="Binder M."/>
            <person name="Bloem J."/>
            <person name="LaButti K."/>
            <person name="Salamov A."/>
            <person name="Andreopoulos B."/>
            <person name="Baker S."/>
            <person name="Barry K."/>
            <person name="Bills G."/>
            <person name="Bluhm B."/>
            <person name="Cannon C."/>
            <person name="Castanera R."/>
            <person name="Culley D."/>
            <person name="Daum C."/>
            <person name="Ezra D."/>
            <person name="Gonzalez J."/>
            <person name="Henrissat B."/>
            <person name="Kuo A."/>
            <person name="Liang C."/>
            <person name="Lipzen A."/>
            <person name="Lutzoni F."/>
            <person name="Magnuson J."/>
            <person name="Mondo S."/>
            <person name="Nolan M."/>
            <person name="Ohm R."/>
            <person name="Pangilinan J."/>
            <person name="Park H.-J."/>
            <person name="Ramirez L."/>
            <person name="Alfaro M."/>
            <person name="Sun H."/>
            <person name="Tritt A."/>
            <person name="Yoshinaga Y."/>
            <person name="Zwiers L.-H."/>
            <person name="Turgeon B."/>
            <person name="Goodwin S."/>
            <person name="Spatafora J."/>
            <person name="Crous P."/>
            <person name="Grigoriev I."/>
        </authorList>
    </citation>
    <scope>NUCLEOTIDE SEQUENCE [LARGE SCALE GENOMIC DNA]</scope>
    <source>
        <strain evidence="2">CBS 304.66</strain>
    </source>
</reference>
<proteinExistence type="predicted"/>
<comment type="caution">
    <text evidence="1">The sequence shown here is derived from an EMBL/GenBank/DDBJ whole genome shotgun (WGS) entry which is preliminary data.</text>
</comment>